<dbReference type="InterPro" id="IPR036366">
    <property type="entry name" value="PGBDSf"/>
</dbReference>
<dbReference type="PANTHER" id="PTHR21666">
    <property type="entry name" value="PEPTIDASE-RELATED"/>
    <property type="match status" value="1"/>
</dbReference>
<evidence type="ECO:0000313" key="2">
    <source>
        <dbReference type="EMBL" id="MBB3327176.1"/>
    </source>
</evidence>
<dbReference type="InterPro" id="IPR011055">
    <property type="entry name" value="Dup_hybrid_motif"/>
</dbReference>
<evidence type="ECO:0000259" key="1">
    <source>
        <dbReference type="Pfam" id="PF01551"/>
    </source>
</evidence>
<dbReference type="Gene3D" id="1.10.101.10">
    <property type="entry name" value="PGBD-like superfamily/PGBD"/>
    <property type="match status" value="1"/>
</dbReference>
<dbReference type="CDD" id="cd12797">
    <property type="entry name" value="M23_peptidase"/>
    <property type="match status" value="1"/>
</dbReference>
<dbReference type="AlphaFoldDB" id="A0A7W5JW50"/>
<protein>
    <recommendedName>
        <fullName evidence="1">M23ase beta-sheet core domain-containing protein</fullName>
    </recommendedName>
</protein>
<feature type="domain" description="M23ase beta-sheet core" evidence="1">
    <location>
        <begin position="89"/>
        <end position="185"/>
    </location>
</feature>
<dbReference type="GO" id="GO:0004222">
    <property type="term" value="F:metalloendopeptidase activity"/>
    <property type="evidence" value="ECO:0007669"/>
    <property type="project" value="TreeGrafter"/>
</dbReference>
<dbReference type="Pfam" id="PF01551">
    <property type="entry name" value="Peptidase_M23"/>
    <property type="match status" value="1"/>
</dbReference>
<dbReference type="InterPro" id="IPR036365">
    <property type="entry name" value="PGBD-like_sf"/>
</dbReference>
<dbReference type="InterPro" id="IPR016047">
    <property type="entry name" value="M23ase_b-sheet_dom"/>
</dbReference>
<organism evidence="2 3">
    <name type="scientific">Microlunatus antarcticus</name>
    <dbReference type="NCBI Taxonomy" id="53388"/>
    <lineage>
        <taxon>Bacteria</taxon>
        <taxon>Bacillati</taxon>
        <taxon>Actinomycetota</taxon>
        <taxon>Actinomycetes</taxon>
        <taxon>Propionibacteriales</taxon>
        <taxon>Propionibacteriaceae</taxon>
        <taxon>Microlunatus</taxon>
    </lineage>
</organism>
<dbReference type="EMBL" id="JACHZG010000001">
    <property type="protein sequence ID" value="MBB3327176.1"/>
    <property type="molecule type" value="Genomic_DNA"/>
</dbReference>
<comment type="caution">
    <text evidence="2">The sequence shown here is derived from an EMBL/GenBank/DDBJ whole genome shotgun (WGS) entry which is preliminary data.</text>
</comment>
<keyword evidence="3" id="KW-1185">Reference proteome</keyword>
<dbReference type="PROSITE" id="PS51318">
    <property type="entry name" value="TAT"/>
    <property type="match status" value="1"/>
</dbReference>
<dbReference type="SUPFAM" id="SSF47090">
    <property type="entry name" value="PGBD-like"/>
    <property type="match status" value="1"/>
</dbReference>
<proteinExistence type="predicted"/>
<dbReference type="PANTHER" id="PTHR21666:SF270">
    <property type="entry name" value="MUREIN HYDROLASE ACTIVATOR ENVC"/>
    <property type="match status" value="1"/>
</dbReference>
<dbReference type="Proteomes" id="UP000565572">
    <property type="component" value="Unassembled WGS sequence"/>
</dbReference>
<gene>
    <name evidence="2" type="ORF">FHX39_002120</name>
</gene>
<dbReference type="InterPro" id="IPR050570">
    <property type="entry name" value="Cell_wall_metabolism_enzyme"/>
</dbReference>
<dbReference type="InterPro" id="IPR006311">
    <property type="entry name" value="TAT_signal"/>
</dbReference>
<accession>A0A7W5JW50</accession>
<sequence>MSTMPPLPPTSETEPCCCAAEETDDGRAARFSRRSLLRGASIGGLAVAAGVTLPPLAAFAAGPNIYNPFVGRTVTQTWAQHRANGSLGGVDYAMPVGTPLPACGAGTITNIANNGTGGNTVTINLGGGWKSQYMHLSRFTTNGKTVAQKDVVGWSGGAAGAPGAGSSTGPHCHWHLIDPNGTRVNALNYVSTGGGSTKLPKTSTEDDGQPGPIFYKRMQNWLRLTAGYTGPIDGEPGKNTYAALQSAMRAYGYTGVIDGVMGTNSWKAVQRLAAEHGYDGPQDGVMGANSWRGFAAFLNDDRWD</sequence>
<dbReference type="Gene3D" id="2.70.70.10">
    <property type="entry name" value="Glucose Permease (Domain IIA)"/>
    <property type="match status" value="1"/>
</dbReference>
<name>A0A7W5JW50_9ACTN</name>
<evidence type="ECO:0000313" key="3">
    <source>
        <dbReference type="Proteomes" id="UP000565572"/>
    </source>
</evidence>
<reference evidence="2 3" key="1">
    <citation type="submission" date="2020-08" db="EMBL/GenBank/DDBJ databases">
        <title>Sequencing the genomes of 1000 actinobacteria strains.</title>
        <authorList>
            <person name="Klenk H.-P."/>
        </authorList>
    </citation>
    <scope>NUCLEOTIDE SEQUENCE [LARGE SCALE GENOMIC DNA]</scope>
    <source>
        <strain evidence="2 3">DSM 11053</strain>
    </source>
</reference>
<dbReference type="SUPFAM" id="SSF51261">
    <property type="entry name" value="Duplicated hybrid motif"/>
    <property type="match status" value="1"/>
</dbReference>